<dbReference type="EC" id="1.14.13.227" evidence="1"/>
<dbReference type="EMBL" id="JANFNG010000001">
    <property type="protein sequence ID" value="MCQ4079119.1"/>
    <property type="molecule type" value="Genomic_DNA"/>
</dbReference>
<evidence type="ECO:0000256" key="3">
    <source>
        <dbReference type="ARBA" id="ARBA00023033"/>
    </source>
</evidence>
<dbReference type="InterPro" id="IPR003430">
    <property type="entry name" value="Phenol_Hydrox"/>
</dbReference>
<proteinExistence type="predicted"/>
<dbReference type="InterPro" id="IPR009078">
    <property type="entry name" value="Ferritin-like_SF"/>
</dbReference>
<dbReference type="Gene3D" id="1.10.620.20">
    <property type="entry name" value="Ribonucleotide Reductase, subunit A"/>
    <property type="match status" value="1"/>
</dbReference>
<reference evidence="5" key="1">
    <citation type="submission" date="2022-06" db="EMBL/GenBank/DDBJ databases">
        <title>Draft genome sequence of Streptomyces sp. RB6PN25 isolated from peat swamp forest in Thailand.</title>
        <authorList>
            <person name="Duangmal K."/>
            <person name="Klaysubun C."/>
        </authorList>
    </citation>
    <scope>NUCLEOTIDE SEQUENCE</scope>
    <source>
        <strain evidence="5">RB6PN25</strain>
    </source>
</reference>
<keyword evidence="2" id="KW-0560">Oxidoreductase</keyword>
<sequence>MPGLARSECYDLTRDMNGKVSYVDEDQAWPEDLSNSFGVPAEAWWRWDEPHKITYCEYVHNQVGFSVNNVTRDDFVGAVEERCRDTFDSCGL</sequence>
<organism evidence="5 6">
    <name type="scientific">Streptomyces humicola</name>
    <dbReference type="NCBI Taxonomy" id="2953240"/>
    <lineage>
        <taxon>Bacteria</taxon>
        <taxon>Bacillati</taxon>
        <taxon>Actinomycetota</taxon>
        <taxon>Actinomycetes</taxon>
        <taxon>Kitasatosporales</taxon>
        <taxon>Streptomycetaceae</taxon>
        <taxon>Streptomyces</taxon>
    </lineage>
</organism>
<evidence type="ECO:0000313" key="6">
    <source>
        <dbReference type="Proteomes" id="UP001057702"/>
    </source>
</evidence>
<dbReference type="SUPFAM" id="SSF47240">
    <property type="entry name" value="Ferritin-like"/>
    <property type="match status" value="1"/>
</dbReference>
<comment type="catalytic activity">
    <reaction evidence="4">
        <text>propane + NADH + O2 + H(+) = propan-2-ol + NAD(+) + H2O</text>
        <dbReference type="Rhea" id="RHEA:49992"/>
        <dbReference type="ChEBI" id="CHEBI:15377"/>
        <dbReference type="ChEBI" id="CHEBI:15378"/>
        <dbReference type="ChEBI" id="CHEBI:15379"/>
        <dbReference type="ChEBI" id="CHEBI:17824"/>
        <dbReference type="ChEBI" id="CHEBI:32879"/>
        <dbReference type="ChEBI" id="CHEBI:57540"/>
        <dbReference type="ChEBI" id="CHEBI:57945"/>
        <dbReference type="EC" id="1.14.13.227"/>
    </reaction>
</comment>
<evidence type="ECO:0000256" key="2">
    <source>
        <dbReference type="ARBA" id="ARBA00023002"/>
    </source>
</evidence>
<accession>A0ABT1PN75</accession>
<keyword evidence="6" id="KW-1185">Reference proteome</keyword>
<protein>
    <recommendedName>
        <fullName evidence="1">propane 2-monooxygenase</fullName>
        <ecNumber evidence="1">1.14.13.227</ecNumber>
    </recommendedName>
</protein>
<dbReference type="Proteomes" id="UP001057702">
    <property type="component" value="Unassembled WGS sequence"/>
</dbReference>
<keyword evidence="3" id="KW-0503">Monooxygenase</keyword>
<gene>
    <name evidence="5" type="ORF">NGB36_00430</name>
</gene>
<evidence type="ECO:0000313" key="5">
    <source>
        <dbReference type="EMBL" id="MCQ4079119.1"/>
    </source>
</evidence>
<dbReference type="RefSeq" id="WP_255917973.1">
    <property type="nucleotide sequence ID" value="NZ_JANFNG010000001.1"/>
</dbReference>
<dbReference type="InterPro" id="IPR012348">
    <property type="entry name" value="RNR-like"/>
</dbReference>
<evidence type="ECO:0000256" key="1">
    <source>
        <dbReference type="ARBA" id="ARBA00012710"/>
    </source>
</evidence>
<evidence type="ECO:0000256" key="4">
    <source>
        <dbReference type="ARBA" id="ARBA00048941"/>
    </source>
</evidence>
<dbReference type="Pfam" id="PF02332">
    <property type="entry name" value="Phenol_Hydrox"/>
    <property type="match status" value="1"/>
</dbReference>
<name>A0ABT1PN75_9ACTN</name>
<comment type="caution">
    <text evidence="5">The sequence shown here is derived from an EMBL/GenBank/DDBJ whole genome shotgun (WGS) entry which is preliminary data.</text>
</comment>